<dbReference type="PANTHER" id="PTHR24170:SF1">
    <property type="entry name" value="DOMAIN PROTEIN, PUTATIVE (AFU_ORTHOLOGUE AFUA_1G09870)-RELATED"/>
    <property type="match status" value="1"/>
</dbReference>
<name>G8ZY49_TORDE</name>
<feature type="domain" description="VPS9" evidence="3">
    <location>
        <begin position="283"/>
        <end position="431"/>
    </location>
</feature>
<dbReference type="PROSITE" id="PS51205">
    <property type="entry name" value="VPS9"/>
    <property type="match status" value="1"/>
</dbReference>
<evidence type="ECO:0000256" key="1">
    <source>
        <dbReference type="ARBA" id="ARBA00007428"/>
    </source>
</evidence>
<dbReference type="PANTHER" id="PTHR24170">
    <property type="entry name" value="ANKYRIN REPEAT DOMAIN-CONTAINING PROTEIN 27"/>
    <property type="match status" value="1"/>
</dbReference>
<comment type="similarity">
    <text evidence="1">Belongs to the UPF0507 family.</text>
</comment>
<dbReference type="Pfam" id="PF02204">
    <property type="entry name" value="VPS9"/>
    <property type="match status" value="1"/>
</dbReference>
<reference evidence="4 5" key="1">
    <citation type="journal article" date="2011" name="Proc. Natl. Acad. Sci. U.S.A.">
        <title>Evolutionary erosion of yeast sex chromosomes by mating-type switching accidents.</title>
        <authorList>
            <person name="Gordon J.L."/>
            <person name="Armisen D."/>
            <person name="Proux-Wera E."/>
            <person name="Oheigeartaigh S.S."/>
            <person name="Byrne K.P."/>
            <person name="Wolfe K.H."/>
        </authorList>
    </citation>
    <scope>NUCLEOTIDE SEQUENCE [LARGE SCALE GENOMIC DNA]</scope>
    <source>
        <strain evidence="5">ATCC 10662 / CBS 1146 / NBRC 0425 / NCYC 2629 / NRRL Y-866</strain>
    </source>
</reference>
<evidence type="ECO:0000256" key="2">
    <source>
        <dbReference type="SAM" id="MobiDB-lite"/>
    </source>
</evidence>
<dbReference type="HOGENOM" id="CLU_008912_0_0_1"/>
<dbReference type="eggNOG" id="ENOG502R3ZQ">
    <property type="taxonomic scope" value="Eukaryota"/>
</dbReference>
<feature type="compositionally biased region" description="Polar residues" evidence="2">
    <location>
        <begin position="181"/>
        <end position="194"/>
    </location>
</feature>
<organism evidence="4 5">
    <name type="scientific">Torulaspora delbrueckii</name>
    <name type="common">Yeast</name>
    <name type="synonym">Candida colliculosa</name>
    <dbReference type="NCBI Taxonomy" id="4950"/>
    <lineage>
        <taxon>Eukaryota</taxon>
        <taxon>Fungi</taxon>
        <taxon>Dikarya</taxon>
        <taxon>Ascomycota</taxon>
        <taxon>Saccharomycotina</taxon>
        <taxon>Saccharomycetes</taxon>
        <taxon>Saccharomycetales</taxon>
        <taxon>Saccharomycetaceae</taxon>
        <taxon>Torulaspora</taxon>
    </lineage>
</organism>
<evidence type="ECO:0000259" key="3">
    <source>
        <dbReference type="PROSITE" id="PS51205"/>
    </source>
</evidence>
<keyword evidence="5" id="KW-1185">Reference proteome</keyword>
<dbReference type="GO" id="GO:0005769">
    <property type="term" value="C:early endosome"/>
    <property type="evidence" value="ECO:0007669"/>
    <property type="project" value="TreeGrafter"/>
</dbReference>
<dbReference type="GO" id="GO:0005770">
    <property type="term" value="C:late endosome"/>
    <property type="evidence" value="ECO:0007669"/>
    <property type="project" value="TreeGrafter"/>
</dbReference>
<dbReference type="KEGG" id="tdl:TDEL_0G04490"/>
<dbReference type="GO" id="GO:0005085">
    <property type="term" value="F:guanyl-nucleotide exchange factor activity"/>
    <property type="evidence" value="ECO:0007669"/>
    <property type="project" value="TreeGrafter"/>
</dbReference>
<dbReference type="InterPro" id="IPR037191">
    <property type="entry name" value="VPS9_dom_sf"/>
</dbReference>
<dbReference type="Gene3D" id="1.25.40.20">
    <property type="entry name" value="Ankyrin repeat-containing domain"/>
    <property type="match status" value="1"/>
</dbReference>
<dbReference type="OrthoDB" id="7464126at2759"/>
<dbReference type="InterPro" id="IPR003123">
    <property type="entry name" value="VPS9"/>
</dbReference>
<dbReference type="EMBL" id="HE616748">
    <property type="protein sequence ID" value="CCE93816.1"/>
    <property type="molecule type" value="Genomic_DNA"/>
</dbReference>
<evidence type="ECO:0000313" key="5">
    <source>
        <dbReference type="Proteomes" id="UP000005627"/>
    </source>
</evidence>
<protein>
    <recommendedName>
        <fullName evidence="3">VPS9 domain-containing protein</fullName>
    </recommendedName>
</protein>
<gene>
    <name evidence="4" type="primary">TDEL0G04490</name>
    <name evidence="4" type="ORF">TDEL_0G04490</name>
</gene>
<proteinExistence type="inferred from homology"/>
<dbReference type="InterPro" id="IPR036770">
    <property type="entry name" value="Ankyrin_rpt-contain_sf"/>
</dbReference>
<dbReference type="Gene3D" id="1.20.1050.80">
    <property type="entry name" value="VPS9 domain"/>
    <property type="match status" value="1"/>
</dbReference>
<dbReference type="GO" id="GO:0005886">
    <property type="term" value="C:plasma membrane"/>
    <property type="evidence" value="ECO:0007669"/>
    <property type="project" value="TreeGrafter"/>
</dbReference>
<dbReference type="SUPFAM" id="SSF109993">
    <property type="entry name" value="VPS9 domain"/>
    <property type="match status" value="1"/>
</dbReference>
<dbReference type="GO" id="GO:0045022">
    <property type="term" value="P:early endosome to late endosome transport"/>
    <property type="evidence" value="ECO:0007669"/>
    <property type="project" value="TreeGrafter"/>
</dbReference>
<accession>G8ZY49</accession>
<dbReference type="InParanoid" id="G8ZY49"/>
<dbReference type="AlphaFoldDB" id="G8ZY49"/>
<dbReference type="GeneID" id="11505189"/>
<evidence type="ECO:0000313" key="4">
    <source>
        <dbReference type="EMBL" id="CCE93816.1"/>
    </source>
</evidence>
<dbReference type="FunCoup" id="G8ZY49">
    <property type="interactions" value="25"/>
</dbReference>
<dbReference type="SUPFAM" id="SSF48403">
    <property type="entry name" value="Ankyrin repeat"/>
    <property type="match status" value="1"/>
</dbReference>
<dbReference type="RefSeq" id="XP_003683027.1">
    <property type="nucleotide sequence ID" value="XM_003682979.1"/>
</dbReference>
<dbReference type="GO" id="GO:0000149">
    <property type="term" value="F:SNARE binding"/>
    <property type="evidence" value="ECO:0007669"/>
    <property type="project" value="TreeGrafter"/>
</dbReference>
<sequence length="1093" mass="125202">MPYHLPVLLNPLVNAVFNCPNPSTSNLKKLFSNLKDRKFILLVPPCDRLLDCNDKLSGSPLQELCYSYEFVASHVLLIDEQNAEYMTTAPPSQVKFDTLNGKKVIVRSQNRIILTSDGFQVKKRCHITKTDLFVNFNEYLLQEYKFPILCIDEPICAESVRTQRVQISQTLGSGKRETKDGSSPTLDSSQGSKSSFDNILRIHPDWALKFNELFAEYRSTPEGDDPHIELFHDIIRRAYSAMRSDALFASMPDLSDLIYDYVELNLYDDIWVRITHHFKDSEVESNGLRYLSLHQLETGLYPDKFEEFNLKSVVSMENNIELAMNSFSRLPLAHAHADKAMYLIDTLRNLSRVDKSIQEVSPVAIGADTLLSLFVLVICRTQLRNLKGQLFYLQNFAKNETSITFGVLGYAISTLEAAVCYFDELKGSKKMSRLESECENARSLVDKLSSESSSVNLIHYQKTLSYRTEQGESLLSICIANGKNDILQELLSDERSFPLEDILEDQTTEGCTLLMQSLKCGNGDAASLIVDLIKSSCTQEEMFAYFNRSDKDKRTAAHYLTHEINILEQIGNFFDWDVKDSSGHTALFTIFRSYDQPNYDDMIRASFRCAAEWYACRMRPFCFTVHEDRKENTLLHILKRSISILLEYESVDVNARNRKGLTPLMVYAKYNRLDNTKSILTDKRVILGKIQHPLLLCSIDYAKNPLILHEIAKQSAMDTAFGKCFVHTLKYESSSWLVNITVQADRKGNFETVEFHLKTVQNFFRTVLRTCPMTFLPLDSTLNQLASLGKARLSSIGKLETVCYLRSLTNCFNVLINSQELPKDILANESKLLSWIKVQYKAFRNGTTHIFSKKVEPEEMSIIQGFLRFNQAELSTLRSKLHVMKKLAIFLRLKSSDVEQSVELLLPLGSEGMGDLYPLTDHKFSCTTVYGNDSMILLVEDIDLMLKCTIRLYDHINNLLQVKIPEWWKLYGELLNFRKQYAQNFPHLVKNGETSTDAGIIGKILEGKKEKLEKRLSFSIAETRRSMNQAGAIIAHDHESLAEQLSKFMEFKGAYICRGVIKRWVRENIKELKERLIHIQRDLRNISGQKLRS</sequence>
<feature type="region of interest" description="Disordered" evidence="2">
    <location>
        <begin position="168"/>
        <end position="194"/>
    </location>
</feature>
<dbReference type="STRING" id="1076872.G8ZY49"/>
<dbReference type="GO" id="GO:0097422">
    <property type="term" value="C:tubular endosome"/>
    <property type="evidence" value="ECO:0007669"/>
    <property type="project" value="TreeGrafter"/>
</dbReference>
<dbReference type="Proteomes" id="UP000005627">
    <property type="component" value="Chromosome 7"/>
</dbReference>
<dbReference type="GO" id="GO:0030133">
    <property type="term" value="C:transport vesicle"/>
    <property type="evidence" value="ECO:0007669"/>
    <property type="project" value="TreeGrafter"/>
</dbReference>
<dbReference type="InterPro" id="IPR051248">
    <property type="entry name" value="UPF0507/Ank_repeat_27"/>
</dbReference>